<keyword evidence="3" id="KW-1185">Reference proteome</keyword>
<proteinExistence type="predicted"/>
<dbReference type="EMBL" id="CP024785">
    <property type="protein sequence ID" value="AUB38274.1"/>
    <property type="molecule type" value="Genomic_DNA"/>
</dbReference>
<evidence type="ECO:0000313" key="3">
    <source>
        <dbReference type="Proteomes" id="UP000232003"/>
    </source>
</evidence>
<protein>
    <recommendedName>
        <fullName evidence="4">Transmembrane protein</fullName>
    </recommendedName>
</protein>
<keyword evidence="1" id="KW-1133">Transmembrane helix</keyword>
<feature type="transmembrane region" description="Helical" evidence="1">
    <location>
        <begin position="55"/>
        <end position="72"/>
    </location>
</feature>
<evidence type="ECO:0000313" key="2">
    <source>
        <dbReference type="EMBL" id="AUB38274.1"/>
    </source>
</evidence>
<accession>A0A2K8SS11</accession>
<dbReference type="AlphaFoldDB" id="A0A2K8SS11"/>
<sequence length="112" mass="13050">MWGQTPMHSLNIFCHEFVVAVSFVACIVGLVLLWDSKQQKNDVEETERILFRMSFTYWLVYCVAFGIEKIVLPDWESVLMSLRITTALSYFLTFSCIVSLPLHKFAVHRVEE</sequence>
<gene>
    <name evidence="2" type="ORF">COO91_04239</name>
</gene>
<evidence type="ECO:0000256" key="1">
    <source>
        <dbReference type="SAM" id="Phobius"/>
    </source>
</evidence>
<organism evidence="2 3">
    <name type="scientific">Nostoc flagelliforme CCNUN1</name>
    <dbReference type="NCBI Taxonomy" id="2038116"/>
    <lineage>
        <taxon>Bacteria</taxon>
        <taxon>Bacillati</taxon>
        <taxon>Cyanobacteriota</taxon>
        <taxon>Cyanophyceae</taxon>
        <taxon>Nostocales</taxon>
        <taxon>Nostocaceae</taxon>
        <taxon>Nostoc</taxon>
    </lineage>
</organism>
<evidence type="ECO:0008006" key="4">
    <source>
        <dbReference type="Google" id="ProtNLM"/>
    </source>
</evidence>
<feature type="transmembrane region" description="Helical" evidence="1">
    <location>
        <begin position="84"/>
        <end position="102"/>
    </location>
</feature>
<dbReference type="Proteomes" id="UP000232003">
    <property type="component" value="Chromosome"/>
</dbReference>
<keyword evidence="1" id="KW-0812">Transmembrane</keyword>
<dbReference type="KEGG" id="nfl:COO91_04239"/>
<keyword evidence="1" id="KW-0472">Membrane</keyword>
<feature type="transmembrane region" description="Helical" evidence="1">
    <location>
        <begin position="12"/>
        <end position="34"/>
    </location>
</feature>
<reference evidence="2 3" key="1">
    <citation type="submission" date="2017-11" db="EMBL/GenBank/DDBJ databases">
        <title>Complete genome of a free-living desiccation-tolerant cyanobacterium and its photosynthetic adaptation to extreme terrestrial habitat.</title>
        <authorList>
            <person name="Shang J."/>
        </authorList>
    </citation>
    <scope>NUCLEOTIDE SEQUENCE [LARGE SCALE GENOMIC DNA]</scope>
    <source>
        <strain evidence="2 3">CCNUN1</strain>
    </source>
</reference>
<name>A0A2K8SS11_9NOSO</name>